<dbReference type="PANTHER" id="PTHR35368">
    <property type="entry name" value="HYDROPEROXIDE REDUCTASE"/>
    <property type="match status" value="1"/>
</dbReference>
<comment type="caution">
    <text evidence="2">The sequence shown here is derived from an EMBL/GenBank/DDBJ whole genome shotgun (WGS) entry which is preliminary data.</text>
</comment>
<dbReference type="InterPro" id="IPR003718">
    <property type="entry name" value="OsmC/Ohr_fam"/>
</dbReference>
<dbReference type="RefSeq" id="WP_345149723.1">
    <property type="nucleotide sequence ID" value="NZ_BAABEO010000009.1"/>
</dbReference>
<accession>A0ABP7C595</accession>
<dbReference type="Proteomes" id="UP001500752">
    <property type="component" value="Unassembled WGS sequence"/>
</dbReference>
<dbReference type="Gene3D" id="3.30.300.20">
    <property type="match status" value="1"/>
</dbReference>
<dbReference type="PANTHER" id="PTHR35368:SF1">
    <property type="entry name" value="HYDROPEROXIDE REDUCTASE"/>
    <property type="match status" value="1"/>
</dbReference>
<organism evidence="2 3">
    <name type="scientific">Arthrobacter ginkgonis</name>
    <dbReference type="NCBI Taxonomy" id="1630594"/>
    <lineage>
        <taxon>Bacteria</taxon>
        <taxon>Bacillati</taxon>
        <taxon>Actinomycetota</taxon>
        <taxon>Actinomycetes</taxon>
        <taxon>Micrococcales</taxon>
        <taxon>Micrococcaceae</taxon>
        <taxon>Arthrobacter</taxon>
    </lineage>
</organism>
<name>A0ABP7C595_9MICC</name>
<dbReference type="EMBL" id="BAABEO010000009">
    <property type="protein sequence ID" value="GAA3677788.1"/>
    <property type="molecule type" value="Genomic_DNA"/>
</dbReference>
<dbReference type="InterPro" id="IPR036102">
    <property type="entry name" value="OsmC/Ohrsf"/>
</dbReference>
<reference evidence="3" key="1">
    <citation type="journal article" date="2019" name="Int. J. Syst. Evol. Microbiol.">
        <title>The Global Catalogue of Microorganisms (GCM) 10K type strain sequencing project: providing services to taxonomists for standard genome sequencing and annotation.</title>
        <authorList>
            <consortium name="The Broad Institute Genomics Platform"/>
            <consortium name="The Broad Institute Genome Sequencing Center for Infectious Disease"/>
            <person name="Wu L."/>
            <person name="Ma J."/>
        </authorList>
    </citation>
    <scope>NUCLEOTIDE SEQUENCE [LARGE SCALE GENOMIC DNA]</scope>
    <source>
        <strain evidence="3">JCM 30742</strain>
    </source>
</reference>
<feature type="compositionally biased region" description="Polar residues" evidence="1">
    <location>
        <begin position="1"/>
        <end position="13"/>
    </location>
</feature>
<proteinExistence type="predicted"/>
<dbReference type="Pfam" id="PF02566">
    <property type="entry name" value="OsmC"/>
    <property type="match status" value="1"/>
</dbReference>
<protein>
    <submittedName>
        <fullName evidence="2">OsmC family protein</fullName>
    </submittedName>
</protein>
<dbReference type="InterPro" id="IPR015946">
    <property type="entry name" value="KH_dom-like_a/b"/>
</dbReference>
<dbReference type="SUPFAM" id="SSF82784">
    <property type="entry name" value="OsmC-like"/>
    <property type="match status" value="1"/>
</dbReference>
<keyword evidence="3" id="KW-1185">Reference proteome</keyword>
<gene>
    <name evidence="2" type="ORF">GCM10023081_15060</name>
</gene>
<evidence type="ECO:0000313" key="2">
    <source>
        <dbReference type="EMBL" id="GAA3677788.1"/>
    </source>
</evidence>
<evidence type="ECO:0000256" key="1">
    <source>
        <dbReference type="SAM" id="MobiDB-lite"/>
    </source>
</evidence>
<sequence>MNPIAITNGTLQEDSPHADAESLRGTIAAVREDRSLGKVRFSTTSVAAGGVATRCLSGPLVQGGTKESNRLGRFEWGIDEPAALLGTDTGANPAEYLLGALAGCYTVTLTQLAALKGIELSRIDLDLTFDLDLAGFLGLDASVRPGAAGIGIDVSLDSPTASAAELEELVRATEQASPIRDTLANPVRVVTTMKRPSGPDATDPGSDRTAP</sequence>
<feature type="region of interest" description="Disordered" evidence="1">
    <location>
        <begin position="190"/>
        <end position="211"/>
    </location>
</feature>
<dbReference type="InterPro" id="IPR052924">
    <property type="entry name" value="OsmC/Ohr_hydroprdx_reductase"/>
</dbReference>
<feature type="region of interest" description="Disordered" evidence="1">
    <location>
        <begin position="1"/>
        <end position="20"/>
    </location>
</feature>
<evidence type="ECO:0000313" key="3">
    <source>
        <dbReference type="Proteomes" id="UP001500752"/>
    </source>
</evidence>